<dbReference type="InterPro" id="IPR057326">
    <property type="entry name" value="KR_dom"/>
</dbReference>
<protein>
    <submittedName>
        <fullName evidence="5">Oxidoreductase</fullName>
    </submittedName>
</protein>
<sequence>MTSLQDLSVVITGASSGIGDATARLLAKEGARVVLAARRADRLEALKADIEASGGTALVVETDVTDRAQCEALIQAAMDAYGRIDVLINNAGVMPLSLAESVRMEEWMQMVDVNINGVLYCTGAAIPHMISQEAGHIVNVSSVAGRRLFFGGSVYCATKHAITAFSEGLRMELGPRHGIRVTCIEPGAVSTELFQAIEDPAFKEAAPEFKATPIAPEDIAESIRYAVSAPSGATVAEVLVMPTDQVR</sequence>
<evidence type="ECO:0000256" key="1">
    <source>
        <dbReference type="ARBA" id="ARBA00006484"/>
    </source>
</evidence>
<keyword evidence="2" id="KW-0560">Oxidoreductase</keyword>
<evidence type="ECO:0000259" key="4">
    <source>
        <dbReference type="SMART" id="SM00822"/>
    </source>
</evidence>
<accession>A0A259U210</accession>
<proteinExistence type="inferred from homology"/>
<organism evidence="5 6">
    <name type="scientific">Rubricoccus marinus</name>
    <dbReference type="NCBI Taxonomy" id="716817"/>
    <lineage>
        <taxon>Bacteria</taxon>
        <taxon>Pseudomonadati</taxon>
        <taxon>Rhodothermota</taxon>
        <taxon>Rhodothermia</taxon>
        <taxon>Rhodothermales</taxon>
        <taxon>Rubricoccaceae</taxon>
        <taxon>Rubricoccus</taxon>
    </lineage>
</organism>
<dbReference type="SUPFAM" id="SSF51735">
    <property type="entry name" value="NAD(P)-binding Rossmann-fold domains"/>
    <property type="match status" value="1"/>
</dbReference>
<dbReference type="PROSITE" id="PS00061">
    <property type="entry name" value="ADH_SHORT"/>
    <property type="match status" value="1"/>
</dbReference>
<dbReference type="FunFam" id="3.40.50.720:FF:000047">
    <property type="entry name" value="NADP-dependent L-serine/L-allo-threonine dehydrogenase"/>
    <property type="match status" value="1"/>
</dbReference>
<reference evidence="5 6" key="1">
    <citation type="submission" date="2016-11" db="EMBL/GenBank/DDBJ databases">
        <title>Study of marine rhodopsin-containing bacteria.</title>
        <authorList>
            <person name="Yoshizawa S."/>
            <person name="Kumagai Y."/>
            <person name="Kogure K."/>
        </authorList>
    </citation>
    <scope>NUCLEOTIDE SEQUENCE [LARGE SCALE GENOMIC DNA]</scope>
    <source>
        <strain evidence="5 6">SG-29</strain>
    </source>
</reference>
<dbReference type="InParanoid" id="A0A259U210"/>
<feature type="domain" description="Ketoreductase" evidence="4">
    <location>
        <begin position="7"/>
        <end position="187"/>
    </location>
</feature>
<dbReference type="RefSeq" id="WP_094549996.1">
    <property type="nucleotide sequence ID" value="NZ_MQWB01000001.1"/>
</dbReference>
<name>A0A259U210_9BACT</name>
<dbReference type="InterPro" id="IPR036291">
    <property type="entry name" value="NAD(P)-bd_dom_sf"/>
</dbReference>
<dbReference type="PANTHER" id="PTHR43115:SF4">
    <property type="entry name" value="DEHYDROGENASE_REDUCTASE SDR FAMILY MEMBER 11"/>
    <property type="match status" value="1"/>
</dbReference>
<dbReference type="PANTHER" id="PTHR43115">
    <property type="entry name" value="DEHYDROGENASE/REDUCTASE SDR FAMILY MEMBER 11"/>
    <property type="match status" value="1"/>
</dbReference>
<evidence type="ECO:0000313" key="6">
    <source>
        <dbReference type="Proteomes" id="UP000216446"/>
    </source>
</evidence>
<dbReference type="Pfam" id="PF00106">
    <property type="entry name" value="adh_short"/>
    <property type="match status" value="1"/>
</dbReference>
<keyword evidence="6" id="KW-1185">Reference proteome</keyword>
<dbReference type="InterPro" id="IPR002347">
    <property type="entry name" value="SDR_fam"/>
</dbReference>
<dbReference type="SMART" id="SM00822">
    <property type="entry name" value="PKS_KR"/>
    <property type="match status" value="1"/>
</dbReference>
<dbReference type="Proteomes" id="UP000216446">
    <property type="component" value="Unassembled WGS sequence"/>
</dbReference>
<gene>
    <name evidence="5" type="ORF">BSZ36_14020</name>
</gene>
<dbReference type="InterPro" id="IPR020904">
    <property type="entry name" value="Sc_DH/Rdtase_CS"/>
</dbReference>
<dbReference type="EMBL" id="MQWB01000001">
    <property type="protein sequence ID" value="OZC04001.1"/>
    <property type="molecule type" value="Genomic_DNA"/>
</dbReference>
<comment type="caution">
    <text evidence="5">The sequence shown here is derived from an EMBL/GenBank/DDBJ whole genome shotgun (WGS) entry which is preliminary data.</text>
</comment>
<dbReference type="PRINTS" id="PR00080">
    <property type="entry name" value="SDRFAMILY"/>
</dbReference>
<comment type="similarity">
    <text evidence="1 3">Belongs to the short-chain dehydrogenases/reductases (SDR) family.</text>
</comment>
<dbReference type="Gene3D" id="3.40.50.720">
    <property type="entry name" value="NAD(P)-binding Rossmann-like Domain"/>
    <property type="match status" value="1"/>
</dbReference>
<evidence type="ECO:0000256" key="3">
    <source>
        <dbReference type="RuleBase" id="RU000363"/>
    </source>
</evidence>
<dbReference type="AlphaFoldDB" id="A0A259U210"/>
<dbReference type="PRINTS" id="PR00081">
    <property type="entry name" value="GDHRDH"/>
</dbReference>
<dbReference type="GO" id="GO:0016616">
    <property type="term" value="F:oxidoreductase activity, acting on the CH-OH group of donors, NAD or NADP as acceptor"/>
    <property type="evidence" value="ECO:0007669"/>
    <property type="project" value="UniProtKB-ARBA"/>
</dbReference>
<evidence type="ECO:0000256" key="2">
    <source>
        <dbReference type="ARBA" id="ARBA00023002"/>
    </source>
</evidence>
<dbReference type="OrthoDB" id="9775296at2"/>
<evidence type="ECO:0000313" key="5">
    <source>
        <dbReference type="EMBL" id="OZC04001.1"/>
    </source>
</evidence>